<dbReference type="PANTHER" id="PTHR10039:SF17">
    <property type="entry name" value="FUNGAL STAND N-TERMINAL GOODBYE DOMAIN-CONTAINING PROTEIN-RELATED"/>
    <property type="match status" value="1"/>
</dbReference>
<name>A0A0W0FS75_MONRR</name>
<feature type="domain" description="NACHT" evidence="2">
    <location>
        <begin position="228"/>
        <end position="372"/>
    </location>
</feature>
<sequence length="738" mass="83640">MSPRNGNLKSKIRNLGEIALVILKATRAVADIYPPLKVIANSALEIGETVKRFRSNQKEWKTFGEYAQEVVACAIAMTFDASCSDGRLRESTEILCASVKEICICVQNYQEMSRTRRFFAFSKDPEEIVEMRRRLDEAIQVFQLGCMMSTELNVVKILENTSMDNINSLLEQANEKLANRFLTNASLEKLVYVKGASWNRNRSCLDGTREAILGEIMSWAASSRRTADIFLLTGVAGSGKTTIAHSVAQRAFDQQSLITSFFFNREDSSLNNPSGFITTLARDISRQSSALSRVIAATIEDDPGLCMAHSVSLQFQKLISEPLKRYPLRVPMVVVIDALDEGYSDDLLLILHDEVPRLPSPIHFFITTRPTSIALMLSRNLDHIRHLSIDIHSPTNKADVIKYVRHGLQSITRDLAIQRKAEEGSSPDLDVMYSDELVENATVLADKADGLFIWASTVINYLGTLVLPESMLVRILLEESNPDLPLTKKMDHLYLEILNDCNWSDPSFVEGYQLLMGTIMVAKTPLSLVAVQAMHRSHARLLERVLTRLGSLLIVPIDRRSPIHVIHISFRDFVTTYASRPALIDEEEHHNRMAILLLEILNRYFSSSDVPIKSCVTLEISEADIPEEVWYACRFWLDHLLVEGKTGPSESLVKQTTLFLQRYFIAWLEVTLALDMYRRLDGLWVWMKRHSTLAFQGSEIIGHVLFDLRDRLNEMRRLQEAEYCDSDALEFSMLAEQA</sequence>
<evidence type="ECO:0000313" key="4">
    <source>
        <dbReference type="Proteomes" id="UP000054988"/>
    </source>
</evidence>
<keyword evidence="1" id="KW-0677">Repeat</keyword>
<dbReference type="Proteomes" id="UP000054988">
    <property type="component" value="Unassembled WGS sequence"/>
</dbReference>
<comment type="caution">
    <text evidence="3">The sequence shown here is derived from an EMBL/GenBank/DDBJ whole genome shotgun (WGS) entry which is preliminary data.</text>
</comment>
<dbReference type="PROSITE" id="PS50837">
    <property type="entry name" value="NACHT"/>
    <property type="match status" value="1"/>
</dbReference>
<accession>A0A0W0FS75</accession>
<dbReference type="eggNOG" id="ENOG502RV09">
    <property type="taxonomic scope" value="Eukaryota"/>
</dbReference>
<proteinExistence type="predicted"/>
<dbReference type="Pfam" id="PF24883">
    <property type="entry name" value="NPHP3_N"/>
    <property type="match status" value="1"/>
</dbReference>
<organism evidence="3 4">
    <name type="scientific">Moniliophthora roreri</name>
    <name type="common">Frosty pod rot fungus</name>
    <name type="synonym">Monilia roreri</name>
    <dbReference type="NCBI Taxonomy" id="221103"/>
    <lineage>
        <taxon>Eukaryota</taxon>
        <taxon>Fungi</taxon>
        <taxon>Dikarya</taxon>
        <taxon>Basidiomycota</taxon>
        <taxon>Agaricomycotina</taxon>
        <taxon>Agaricomycetes</taxon>
        <taxon>Agaricomycetidae</taxon>
        <taxon>Agaricales</taxon>
        <taxon>Marasmiineae</taxon>
        <taxon>Marasmiaceae</taxon>
        <taxon>Moniliophthora</taxon>
    </lineage>
</organism>
<dbReference type="CDD" id="cd21037">
    <property type="entry name" value="MLKL_NTD"/>
    <property type="match status" value="1"/>
</dbReference>
<dbReference type="InterPro" id="IPR027417">
    <property type="entry name" value="P-loop_NTPase"/>
</dbReference>
<dbReference type="EMBL" id="LATX01001701">
    <property type="protein sequence ID" value="KTB39184.1"/>
    <property type="molecule type" value="Genomic_DNA"/>
</dbReference>
<dbReference type="AlphaFoldDB" id="A0A0W0FS75"/>
<reference evidence="3 4" key="1">
    <citation type="submission" date="2015-12" db="EMBL/GenBank/DDBJ databases">
        <title>Draft genome sequence of Moniliophthora roreri, the causal agent of frosty pod rot of cacao.</title>
        <authorList>
            <person name="Aime M.C."/>
            <person name="Diaz-Valderrama J.R."/>
            <person name="Kijpornyongpan T."/>
            <person name="Phillips-Mora W."/>
        </authorList>
    </citation>
    <scope>NUCLEOTIDE SEQUENCE [LARGE SCALE GENOMIC DNA]</scope>
    <source>
        <strain evidence="3 4">MCA 2952</strain>
    </source>
</reference>
<dbReference type="GO" id="GO:0007166">
    <property type="term" value="P:cell surface receptor signaling pathway"/>
    <property type="evidence" value="ECO:0007669"/>
    <property type="project" value="InterPro"/>
</dbReference>
<dbReference type="InterPro" id="IPR007111">
    <property type="entry name" value="NACHT_NTPase"/>
</dbReference>
<evidence type="ECO:0000313" key="3">
    <source>
        <dbReference type="EMBL" id="KTB39184.1"/>
    </source>
</evidence>
<dbReference type="Gene3D" id="3.40.50.300">
    <property type="entry name" value="P-loop containing nucleotide triphosphate hydrolases"/>
    <property type="match status" value="1"/>
</dbReference>
<gene>
    <name evidence="3" type="ORF">WG66_8211</name>
</gene>
<dbReference type="InterPro" id="IPR036537">
    <property type="entry name" value="Adaptor_Cbl_N_dom_sf"/>
</dbReference>
<evidence type="ECO:0000259" key="2">
    <source>
        <dbReference type="PROSITE" id="PS50837"/>
    </source>
</evidence>
<dbReference type="InterPro" id="IPR059179">
    <property type="entry name" value="MLKL-like_MCAfunc"/>
</dbReference>
<evidence type="ECO:0000256" key="1">
    <source>
        <dbReference type="ARBA" id="ARBA00022737"/>
    </source>
</evidence>
<dbReference type="SUPFAM" id="SSF52540">
    <property type="entry name" value="P-loop containing nucleoside triphosphate hydrolases"/>
    <property type="match status" value="1"/>
</dbReference>
<protein>
    <recommendedName>
        <fullName evidence="2">NACHT domain-containing protein</fullName>
    </recommendedName>
</protein>
<dbReference type="InterPro" id="IPR056884">
    <property type="entry name" value="NPHP3-like_N"/>
</dbReference>
<dbReference type="PANTHER" id="PTHR10039">
    <property type="entry name" value="AMELOGENIN"/>
    <property type="match status" value="1"/>
</dbReference>
<dbReference type="Gene3D" id="1.20.930.20">
    <property type="entry name" value="Adaptor protein Cbl, N-terminal domain"/>
    <property type="match status" value="1"/>
</dbReference>